<dbReference type="Proteomes" id="UP000240542">
    <property type="component" value="Unassembled WGS sequence"/>
</dbReference>
<dbReference type="RefSeq" id="WP_211301381.1">
    <property type="nucleotide sequence ID" value="NZ_PYGA01000014.1"/>
</dbReference>
<gene>
    <name evidence="1" type="ORF">CLV63_11472</name>
</gene>
<protein>
    <submittedName>
        <fullName evidence="1">Uncharacterized protein</fullName>
    </submittedName>
</protein>
<keyword evidence="2" id="KW-1185">Reference proteome</keyword>
<dbReference type="EMBL" id="PYGA01000014">
    <property type="protein sequence ID" value="PSK95639.1"/>
    <property type="molecule type" value="Genomic_DNA"/>
</dbReference>
<dbReference type="AlphaFoldDB" id="A0A2P8DEM1"/>
<evidence type="ECO:0000313" key="2">
    <source>
        <dbReference type="Proteomes" id="UP000240542"/>
    </source>
</evidence>
<evidence type="ECO:0000313" key="1">
    <source>
        <dbReference type="EMBL" id="PSK95639.1"/>
    </source>
</evidence>
<organism evidence="1 2">
    <name type="scientific">Murinocardiopsis flavida</name>
    <dbReference type="NCBI Taxonomy" id="645275"/>
    <lineage>
        <taxon>Bacteria</taxon>
        <taxon>Bacillati</taxon>
        <taxon>Actinomycetota</taxon>
        <taxon>Actinomycetes</taxon>
        <taxon>Streptosporangiales</taxon>
        <taxon>Nocardiopsidaceae</taxon>
        <taxon>Murinocardiopsis</taxon>
    </lineage>
</organism>
<accession>A0A2P8DEM1</accession>
<comment type="caution">
    <text evidence="1">The sequence shown here is derived from an EMBL/GenBank/DDBJ whole genome shotgun (WGS) entry which is preliminary data.</text>
</comment>
<reference evidence="1 2" key="1">
    <citation type="submission" date="2018-03" db="EMBL/GenBank/DDBJ databases">
        <title>Genomic Encyclopedia of Archaeal and Bacterial Type Strains, Phase II (KMG-II): from individual species to whole genera.</title>
        <authorList>
            <person name="Goeker M."/>
        </authorList>
    </citation>
    <scope>NUCLEOTIDE SEQUENCE [LARGE SCALE GENOMIC DNA]</scope>
    <source>
        <strain evidence="1 2">DSM 45312</strain>
    </source>
</reference>
<name>A0A2P8DEM1_9ACTN</name>
<proteinExistence type="predicted"/>
<sequence length="142" mass="16571">MSTLTMYDPAVEPVTRVRVLVGEDGDDERRGDKKAIAFSDCRYYCPDEATVRRVIESLRDSDERLRARPEETMLWDWQNTYWEAESDNPNGGGTVLLGVAWYDEEFYTDRKDAWLGTMHTRIYQKLGVPMEDVTVTHWRLDA</sequence>